<evidence type="ECO:0000313" key="2">
    <source>
        <dbReference type="Proteomes" id="UP001139887"/>
    </source>
</evidence>
<reference evidence="1" key="1">
    <citation type="submission" date="2022-07" db="EMBL/GenBank/DDBJ databases">
        <title>Phylogenomic reconstructions and comparative analyses of Kickxellomycotina fungi.</title>
        <authorList>
            <person name="Reynolds N.K."/>
            <person name="Stajich J.E."/>
            <person name="Barry K."/>
            <person name="Grigoriev I.V."/>
            <person name="Crous P."/>
            <person name="Smith M.E."/>
        </authorList>
    </citation>
    <scope>NUCLEOTIDE SEQUENCE</scope>
    <source>
        <strain evidence="1">NRRL 1566</strain>
    </source>
</reference>
<gene>
    <name evidence="1" type="ORF">IWW36_005050</name>
</gene>
<dbReference type="OrthoDB" id="5525053at2759"/>
<protein>
    <submittedName>
        <fullName evidence="1">Uncharacterized protein</fullName>
    </submittedName>
</protein>
<organism evidence="1 2">
    <name type="scientific">Coemansia brasiliensis</name>
    <dbReference type="NCBI Taxonomy" id="2650707"/>
    <lineage>
        <taxon>Eukaryota</taxon>
        <taxon>Fungi</taxon>
        <taxon>Fungi incertae sedis</taxon>
        <taxon>Zoopagomycota</taxon>
        <taxon>Kickxellomycotina</taxon>
        <taxon>Kickxellomycetes</taxon>
        <taxon>Kickxellales</taxon>
        <taxon>Kickxellaceae</taxon>
        <taxon>Coemansia</taxon>
    </lineage>
</organism>
<evidence type="ECO:0000313" key="1">
    <source>
        <dbReference type="EMBL" id="KAJ2844774.1"/>
    </source>
</evidence>
<keyword evidence="2" id="KW-1185">Reference proteome</keyword>
<accession>A0A9W8I757</accession>
<dbReference type="Proteomes" id="UP001139887">
    <property type="component" value="Unassembled WGS sequence"/>
</dbReference>
<name>A0A9W8I757_9FUNG</name>
<dbReference type="AlphaFoldDB" id="A0A9W8I757"/>
<dbReference type="EMBL" id="JANBUW010000984">
    <property type="protein sequence ID" value="KAJ2844774.1"/>
    <property type="molecule type" value="Genomic_DNA"/>
</dbReference>
<comment type="caution">
    <text evidence="1">The sequence shown here is derived from an EMBL/GenBank/DDBJ whole genome shotgun (WGS) entry which is preliminary data.</text>
</comment>
<proteinExistence type="predicted"/>
<sequence>MVYKKEDQSSIIHHYHITSLTIPTNNIMMKSLIATSLVASLALAMPVEHSARTTPQPEHFLRTMTNNEGYTLLIDEANTELGAFIAGVSGIDGIYNNDEQEANSSLGTDTWVDVHDGVYAVIDYGHPNHYTVYDSASNPIETISYSMDQDSESDSNEESNEISHYMMTFVNQDGATLLVDQAVSDAAVLEMGISGVDGIYTIPSSYESADLPSGTDTWVDSANGYIAVIDYAHPNHYTVYDMESSPIHTISY</sequence>